<organism evidence="2 3">
    <name type="scientific">Trichoderma cornu-damae</name>
    <dbReference type="NCBI Taxonomy" id="654480"/>
    <lineage>
        <taxon>Eukaryota</taxon>
        <taxon>Fungi</taxon>
        <taxon>Dikarya</taxon>
        <taxon>Ascomycota</taxon>
        <taxon>Pezizomycotina</taxon>
        <taxon>Sordariomycetes</taxon>
        <taxon>Hypocreomycetidae</taxon>
        <taxon>Hypocreales</taxon>
        <taxon>Hypocreaceae</taxon>
        <taxon>Trichoderma</taxon>
    </lineage>
</organism>
<evidence type="ECO:0000313" key="2">
    <source>
        <dbReference type="EMBL" id="KAH6607357.1"/>
    </source>
</evidence>
<feature type="compositionally biased region" description="Basic and acidic residues" evidence="1">
    <location>
        <begin position="558"/>
        <end position="567"/>
    </location>
</feature>
<feature type="compositionally biased region" description="Gly residues" evidence="1">
    <location>
        <begin position="302"/>
        <end position="312"/>
    </location>
</feature>
<protein>
    <submittedName>
        <fullName evidence="2">Uncharacterized protein</fullName>
    </submittedName>
</protein>
<sequence length="607" mass="63350">MWTGVSDLMFALLREGWEEDLITSIRSDPVRFDLPVSVVKVHRPGVVRRVAVDAAAVHQVARDVGVLGLEDVGGVAKDPDGLHAHDHVLQRVAVDHPHAGVVHADAPRAPPPRLAGLHVGRVAEEHRGVALDGVRAVEEALGRVGVVDARPAADVAEVAAVGVPGMGLEAAAGRAVEGVGADLLQHDLDDLAEAGGIGLGGRVEAVVGDGGVVVGQARGRVLVERHEVRLGRADLAREAVGAAVVGPRHVVVGPQHVAVDQLLGVDEDAAADLGGRGAVVGEQRLQAVVEEAVDGGPQVDGPAGGRGGGGDAEPGVAEAAQAAAGVAVAQDGVAGHDGRAVARLQLQVEVELAQALELGARLGAQQRAEALAGADLQQRRRAGPRVGAVGLDDAQVRVVLKGERGVRQRRGADVAEAEAARLAGPGKGRGAEALGDALVRLVEQLLNVDDAVAVDGVRRRARVVHDQRPAGRAGLEADVRVVKVGAGRARVRLELVVEVVLRRDRPLARHGGAVREGRRRLGESVPSSYHGEVGILHAVVHSDPHNLSFRDMELGTRQRVVDQRRVPPDASDAYFSPRHPEHSVGNKRLVVDPRGMSRSRWDEDAQE</sequence>
<reference evidence="2" key="1">
    <citation type="submission" date="2021-08" db="EMBL/GenBank/DDBJ databases">
        <title>Chromosome-Level Trichoderma cornu-damae using Hi-C Data.</title>
        <authorList>
            <person name="Kim C.S."/>
        </authorList>
    </citation>
    <scope>NUCLEOTIDE SEQUENCE</scope>
    <source>
        <strain evidence="2">KA19-0412C</strain>
    </source>
</reference>
<dbReference type="Proteomes" id="UP000827724">
    <property type="component" value="Unassembled WGS sequence"/>
</dbReference>
<gene>
    <name evidence="2" type="ORF">Trco_003670</name>
</gene>
<name>A0A9P8TWT0_9HYPO</name>
<dbReference type="EMBL" id="JAIWOZ010000003">
    <property type="protein sequence ID" value="KAH6607357.1"/>
    <property type="molecule type" value="Genomic_DNA"/>
</dbReference>
<accession>A0A9P8TWT0</accession>
<comment type="caution">
    <text evidence="2">The sequence shown here is derived from an EMBL/GenBank/DDBJ whole genome shotgun (WGS) entry which is preliminary data.</text>
</comment>
<evidence type="ECO:0000256" key="1">
    <source>
        <dbReference type="SAM" id="MobiDB-lite"/>
    </source>
</evidence>
<evidence type="ECO:0000313" key="3">
    <source>
        <dbReference type="Proteomes" id="UP000827724"/>
    </source>
</evidence>
<proteinExistence type="predicted"/>
<keyword evidence="3" id="KW-1185">Reference proteome</keyword>
<feature type="region of interest" description="Disordered" evidence="1">
    <location>
        <begin position="294"/>
        <end position="314"/>
    </location>
</feature>
<dbReference type="AlphaFoldDB" id="A0A9P8TWT0"/>
<feature type="region of interest" description="Disordered" evidence="1">
    <location>
        <begin position="558"/>
        <end position="607"/>
    </location>
</feature>